<gene>
    <name evidence="3" type="ORF">SAMN05421757_101710</name>
</gene>
<dbReference type="EMBL" id="FZOY01000001">
    <property type="protein sequence ID" value="SNS28896.1"/>
    <property type="molecule type" value="Genomic_DNA"/>
</dbReference>
<keyword evidence="4" id="KW-1185">Reference proteome</keyword>
<evidence type="ECO:0000313" key="3">
    <source>
        <dbReference type="EMBL" id="SNS28896.1"/>
    </source>
</evidence>
<protein>
    <recommendedName>
        <fullName evidence="5">DNA repair protein</fullName>
    </recommendedName>
</protein>
<evidence type="ECO:0000313" key="4">
    <source>
        <dbReference type="Proteomes" id="UP000198426"/>
    </source>
</evidence>
<proteinExistence type="predicted"/>
<name>A0A239D8R4_9RHOB</name>
<feature type="transmembrane region" description="Helical" evidence="2">
    <location>
        <begin position="62"/>
        <end position="79"/>
    </location>
</feature>
<reference evidence="3 4" key="1">
    <citation type="submission" date="2017-06" db="EMBL/GenBank/DDBJ databases">
        <authorList>
            <person name="Kim H.J."/>
            <person name="Triplett B.A."/>
        </authorList>
    </citation>
    <scope>NUCLEOTIDE SEQUENCE [LARGE SCALE GENOMIC DNA]</scope>
    <source>
        <strain evidence="3 4">DSM 29339</strain>
    </source>
</reference>
<evidence type="ECO:0008006" key="5">
    <source>
        <dbReference type="Google" id="ProtNLM"/>
    </source>
</evidence>
<keyword evidence="2" id="KW-0812">Transmembrane</keyword>
<feature type="coiled-coil region" evidence="1">
    <location>
        <begin position="170"/>
        <end position="197"/>
    </location>
</feature>
<accession>A0A239D8R4</accession>
<organism evidence="3 4">
    <name type="scientific">Tropicimonas sediminicola</name>
    <dbReference type="NCBI Taxonomy" id="1031541"/>
    <lineage>
        <taxon>Bacteria</taxon>
        <taxon>Pseudomonadati</taxon>
        <taxon>Pseudomonadota</taxon>
        <taxon>Alphaproteobacteria</taxon>
        <taxon>Rhodobacterales</taxon>
        <taxon>Roseobacteraceae</taxon>
        <taxon>Tropicimonas</taxon>
    </lineage>
</organism>
<dbReference type="Proteomes" id="UP000198426">
    <property type="component" value="Unassembled WGS sequence"/>
</dbReference>
<keyword evidence="2" id="KW-0472">Membrane</keyword>
<feature type="transmembrane region" description="Helical" evidence="2">
    <location>
        <begin position="21"/>
        <end position="42"/>
    </location>
</feature>
<dbReference type="AlphaFoldDB" id="A0A239D8R4"/>
<sequence>MTNSDSTALGRMASLCRTLSLSLIVLLAAGLTVLTALSAVGLLPWLEFPAVFGDTPLPKAGMAVQIGVTALALGLCFFLPSDVRMQRLETSHRDFRIRMEDVARAYHAVHAADREGAFTLSSEFDSVRERLIFLRNHPDLRKLEPGVLEVAAQMSETSRELAEIYSSERIERARTFLRQRQEEAERFEEQLSLARTTLDEIKRWTQRLNVDEAVRQTQLAQLERDLEELLPVLGLRKPVERIDRMALEESIVSDKPNVVQLDQASAPKSGGKLTP</sequence>
<keyword evidence="1" id="KW-0175">Coiled coil</keyword>
<keyword evidence="2" id="KW-1133">Transmembrane helix</keyword>
<evidence type="ECO:0000256" key="1">
    <source>
        <dbReference type="SAM" id="Coils"/>
    </source>
</evidence>
<evidence type="ECO:0000256" key="2">
    <source>
        <dbReference type="SAM" id="Phobius"/>
    </source>
</evidence>